<dbReference type="PANTHER" id="PTHR13914:SF0">
    <property type="entry name" value="PROLINE DEHYDROGENASE 1, MITOCHONDRIAL"/>
    <property type="match status" value="1"/>
</dbReference>
<comment type="cofactor">
    <cofactor evidence="1">
        <name>FAD</name>
        <dbReference type="ChEBI" id="CHEBI:57692"/>
    </cofactor>
</comment>
<keyword evidence="1" id="KW-0274">FAD</keyword>
<reference evidence="2" key="1">
    <citation type="submission" date="2014-12" db="EMBL/GenBank/DDBJ databases">
        <title>Insight into the proteome of Arion vulgaris.</title>
        <authorList>
            <person name="Aradska J."/>
            <person name="Bulat T."/>
            <person name="Smidak R."/>
            <person name="Sarate P."/>
            <person name="Gangsoo J."/>
            <person name="Sialana F."/>
            <person name="Bilban M."/>
            <person name="Lubec G."/>
        </authorList>
    </citation>
    <scope>NUCLEOTIDE SEQUENCE</scope>
    <source>
        <tissue evidence="2">Skin</tissue>
    </source>
</reference>
<name>A0A0B7B1B0_9EUPU</name>
<dbReference type="PANTHER" id="PTHR13914">
    <property type="entry name" value="PROLINE OXIDASE"/>
    <property type="match status" value="1"/>
</dbReference>
<comment type="function">
    <text evidence="1">Converts proline to delta-1-pyrroline-5-carboxylate.</text>
</comment>
<keyword evidence="1" id="KW-0285">Flavoprotein</keyword>
<proteinExistence type="inferred from homology"/>
<dbReference type="InterPro" id="IPR015659">
    <property type="entry name" value="Proline_oxidase"/>
</dbReference>
<keyword evidence="1" id="KW-0560">Oxidoreductase</keyword>
<protein>
    <recommendedName>
        <fullName evidence="1">Proline dehydrogenase</fullName>
        <ecNumber evidence="1">1.5.5.2</ecNumber>
    </recommendedName>
</protein>
<sequence>PDRLVTSVRFMSTDTHDASRNSRTDKQEVQHVNDILHRSQQHLTCLETFDNYKMAYGQKSTFELMRTLSFFFLCRFSIITDNAVKIMAVCYKTLGQKLAELVIKKAVYDQFVAGESVHEVKMVASRLRQGGVASILCVPMETDDTVDNCNNPEKERFFDTN</sequence>
<dbReference type="GO" id="GO:0004657">
    <property type="term" value="F:proline dehydrogenase activity"/>
    <property type="evidence" value="ECO:0007669"/>
    <property type="project" value="UniProtKB-EC"/>
</dbReference>
<organism evidence="2">
    <name type="scientific">Arion vulgaris</name>
    <dbReference type="NCBI Taxonomy" id="1028688"/>
    <lineage>
        <taxon>Eukaryota</taxon>
        <taxon>Metazoa</taxon>
        <taxon>Spiralia</taxon>
        <taxon>Lophotrochozoa</taxon>
        <taxon>Mollusca</taxon>
        <taxon>Gastropoda</taxon>
        <taxon>Heterobranchia</taxon>
        <taxon>Euthyneura</taxon>
        <taxon>Panpulmonata</taxon>
        <taxon>Eupulmonata</taxon>
        <taxon>Stylommatophora</taxon>
        <taxon>Helicina</taxon>
        <taxon>Arionoidea</taxon>
        <taxon>Arionidae</taxon>
        <taxon>Arion</taxon>
    </lineage>
</organism>
<comment type="similarity">
    <text evidence="1">Belongs to the proline oxidase family.</text>
</comment>
<dbReference type="EMBL" id="HACG01039015">
    <property type="protein sequence ID" value="CEK85880.1"/>
    <property type="molecule type" value="Transcribed_RNA"/>
</dbReference>
<feature type="non-terminal residue" evidence="2">
    <location>
        <position position="161"/>
    </location>
</feature>
<evidence type="ECO:0000313" key="2">
    <source>
        <dbReference type="EMBL" id="CEK85880.1"/>
    </source>
</evidence>
<dbReference type="GO" id="GO:0071949">
    <property type="term" value="F:FAD binding"/>
    <property type="evidence" value="ECO:0007669"/>
    <property type="project" value="TreeGrafter"/>
</dbReference>
<dbReference type="GO" id="GO:0010133">
    <property type="term" value="P:L-proline catabolic process to L-glutamate"/>
    <property type="evidence" value="ECO:0007669"/>
    <property type="project" value="TreeGrafter"/>
</dbReference>
<evidence type="ECO:0000256" key="1">
    <source>
        <dbReference type="RuleBase" id="RU364054"/>
    </source>
</evidence>
<feature type="non-terminal residue" evidence="2">
    <location>
        <position position="1"/>
    </location>
</feature>
<dbReference type="Gene3D" id="3.20.20.220">
    <property type="match status" value="1"/>
</dbReference>
<dbReference type="AlphaFoldDB" id="A0A0B7B1B0"/>
<comment type="catalytic activity">
    <reaction evidence="1">
        <text>L-proline + a quinone = (S)-1-pyrroline-5-carboxylate + a quinol + H(+)</text>
        <dbReference type="Rhea" id="RHEA:23784"/>
        <dbReference type="ChEBI" id="CHEBI:15378"/>
        <dbReference type="ChEBI" id="CHEBI:17388"/>
        <dbReference type="ChEBI" id="CHEBI:24646"/>
        <dbReference type="ChEBI" id="CHEBI:60039"/>
        <dbReference type="ChEBI" id="CHEBI:132124"/>
        <dbReference type="EC" id="1.5.5.2"/>
    </reaction>
</comment>
<dbReference type="EC" id="1.5.5.2" evidence="1"/>
<dbReference type="GO" id="GO:0005739">
    <property type="term" value="C:mitochondrion"/>
    <property type="evidence" value="ECO:0007669"/>
    <property type="project" value="TreeGrafter"/>
</dbReference>
<accession>A0A0B7B1B0</accession>
<gene>
    <name evidence="2" type="primary">ORF150716</name>
</gene>
<keyword evidence="1" id="KW-0642">Proline metabolism</keyword>